<feature type="transmembrane region" description="Helical" evidence="1">
    <location>
        <begin position="91"/>
        <end position="109"/>
    </location>
</feature>
<feature type="transmembrane region" description="Helical" evidence="1">
    <location>
        <begin position="56"/>
        <end position="79"/>
    </location>
</feature>
<organism evidence="2">
    <name type="scientific">Vibrio alginolyticus</name>
    <dbReference type="NCBI Taxonomy" id="663"/>
    <lineage>
        <taxon>Bacteria</taxon>
        <taxon>Pseudomonadati</taxon>
        <taxon>Pseudomonadota</taxon>
        <taxon>Gammaproteobacteria</taxon>
        <taxon>Vibrionales</taxon>
        <taxon>Vibrionaceae</taxon>
        <taxon>Vibrio</taxon>
    </lineage>
</organism>
<accession>A0A0N9DYV2</accession>
<protein>
    <submittedName>
        <fullName evidence="2">Uncharacterized protein</fullName>
    </submittedName>
</protein>
<evidence type="ECO:0000256" key="1">
    <source>
        <dbReference type="SAM" id="Phobius"/>
    </source>
</evidence>
<gene>
    <name evidence="2" type="ORF">ICEValHN437_069</name>
</gene>
<sequence>MSLWSRIFGSASFVEKSLDAITRTGDAMFFTNQEQAQYKLDLLKAFEPFKLVQRCIVLLFTIPYIILHSMVIVGCMHGFEWAPIGEMINEAFGYPVLTAVGLYLTGGVWPKKS</sequence>
<name>A0A0N9DYV2_VIBAL</name>
<proteinExistence type="predicted"/>
<keyword evidence="1" id="KW-0472">Membrane</keyword>
<dbReference type="EMBL" id="KT072771">
    <property type="protein sequence ID" value="ALF35111.1"/>
    <property type="molecule type" value="Genomic_DNA"/>
</dbReference>
<reference evidence="2" key="1">
    <citation type="journal article" date="2016" name="BMC Microbiol.">
        <title>Comparative genomic analysis of six new-found integrative conjugative elements (ICEs) in Vibrio alginolyticus.</title>
        <authorList>
            <person name="Luo P."/>
            <person name="He X."/>
            <person name="Wang Y."/>
            <person name="Liu Q."/>
            <person name="Hu C."/>
        </authorList>
    </citation>
    <scope>NUCLEOTIDE SEQUENCE</scope>
    <source>
        <strain evidence="2">HN437</strain>
    </source>
</reference>
<dbReference type="AlphaFoldDB" id="A0A0N9DYV2"/>
<evidence type="ECO:0000313" key="2">
    <source>
        <dbReference type="EMBL" id="ALF35111.1"/>
    </source>
</evidence>
<keyword evidence="1" id="KW-1133">Transmembrane helix</keyword>
<keyword evidence="1" id="KW-0812">Transmembrane</keyword>